<protein>
    <submittedName>
        <fullName evidence="1">Uncharacterized protein</fullName>
    </submittedName>
</protein>
<organism evidence="1 2">
    <name type="scientific">Thalictrum thalictroides</name>
    <name type="common">Rue-anemone</name>
    <name type="synonym">Anemone thalictroides</name>
    <dbReference type="NCBI Taxonomy" id="46969"/>
    <lineage>
        <taxon>Eukaryota</taxon>
        <taxon>Viridiplantae</taxon>
        <taxon>Streptophyta</taxon>
        <taxon>Embryophyta</taxon>
        <taxon>Tracheophyta</taxon>
        <taxon>Spermatophyta</taxon>
        <taxon>Magnoliopsida</taxon>
        <taxon>Ranunculales</taxon>
        <taxon>Ranunculaceae</taxon>
        <taxon>Thalictroideae</taxon>
        <taxon>Thalictrum</taxon>
    </lineage>
</organism>
<dbReference type="EMBL" id="JABWDY010038616">
    <property type="protein sequence ID" value="KAF5179564.1"/>
    <property type="molecule type" value="Genomic_DNA"/>
</dbReference>
<sequence length="76" mass="8943">MKRSKVLYQNCSLNPYRSFRDFGMKKILGSLGDEVPNWIRRESVKRKILNSFRNLKDEASMNFGRFVLGAIDDRND</sequence>
<keyword evidence="2" id="KW-1185">Reference proteome</keyword>
<gene>
    <name evidence="1" type="ORF">FRX31_030849</name>
</gene>
<accession>A0A7J6V3C0</accession>
<reference evidence="1 2" key="1">
    <citation type="submission" date="2020-06" db="EMBL/GenBank/DDBJ databases">
        <title>Transcriptomic and genomic resources for Thalictrum thalictroides and T. hernandezii: Facilitating candidate gene discovery in an emerging model plant lineage.</title>
        <authorList>
            <person name="Arias T."/>
            <person name="Riano-Pachon D.M."/>
            <person name="Di Stilio V.S."/>
        </authorList>
    </citation>
    <scope>NUCLEOTIDE SEQUENCE [LARGE SCALE GENOMIC DNA]</scope>
    <source>
        <strain evidence="2">cv. WT478/WT964</strain>
        <tissue evidence="1">Leaves</tissue>
    </source>
</reference>
<comment type="caution">
    <text evidence="1">The sequence shown here is derived from an EMBL/GenBank/DDBJ whole genome shotgun (WGS) entry which is preliminary data.</text>
</comment>
<proteinExistence type="predicted"/>
<evidence type="ECO:0000313" key="1">
    <source>
        <dbReference type="EMBL" id="KAF5179564.1"/>
    </source>
</evidence>
<dbReference type="Proteomes" id="UP000554482">
    <property type="component" value="Unassembled WGS sequence"/>
</dbReference>
<dbReference type="AlphaFoldDB" id="A0A7J6V3C0"/>
<evidence type="ECO:0000313" key="2">
    <source>
        <dbReference type="Proteomes" id="UP000554482"/>
    </source>
</evidence>
<name>A0A7J6V3C0_THATH</name>